<evidence type="ECO:0000313" key="2">
    <source>
        <dbReference type="EMBL" id="PCH35834.1"/>
    </source>
</evidence>
<gene>
    <name evidence="2" type="ORF">WOLCODRAFT_156527</name>
</gene>
<protein>
    <recommendedName>
        <fullName evidence="4">F-box domain-containing protein</fullName>
    </recommendedName>
</protein>
<feature type="region of interest" description="Disordered" evidence="1">
    <location>
        <begin position="1"/>
        <end position="38"/>
    </location>
</feature>
<keyword evidence="3" id="KW-1185">Reference proteome</keyword>
<accession>A0A2H3JGJ5</accession>
<dbReference type="EMBL" id="KB467865">
    <property type="protein sequence ID" value="PCH35834.1"/>
    <property type="molecule type" value="Genomic_DNA"/>
</dbReference>
<evidence type="ECO:0000256" key="1">
    <source>
        <dbReference type="SAM" id="MobiDB-lite"/>
    </source>
</evidence>
<dbReference type="AlphaFoldDB" id="A0A2H3JGJ5"/>
<reference evidence="2 3" key="1">
    <citation type="journal article" date="2012" name="Science">
        <title>The Paleozoic origin of enzymatic lignin decomposition reconstructed from 31 fungal genomes.</title>
        <authorList>
            <person name="Floudas D."/>
            <person name="Binder M."/>
            <person name="Riley R."/>
            <person name="Barry K."/>
            <person name="Blanchette R.A."/>
            <person name="Henrissat B."/>
            <person name="Martinez A.T."/>
            <person name="Otillar R."/>
            <person name="Spatafora J.W."/>
            <person name="Yadav J.S."/>
            <person name="Aerts A."/>
            <person name="Benoit I."/>
            <person name="Boyd A."/>
            <person name="Carlson A."/>
            <person name="Copeland A."/>
            <person name="Coutinho P.M."/>
            <person name="de Vries R.P."/>
            <person name="Ferreira P."/>
            <person name="Findley K."/>
            <person name="Foster B."/>
            <person name="Gaskell J."/>
            <person name="Glotzer D."/>
            <person name="Gorecki P."/>
            <person name="Heitman J."/>
            <person name="Hesse C."/>
            <person name="Hori C."/>
            <person name="Igarashi K."/>
            <person name="Jurgens J.A."/>
            <person name="Kallen N."/>
            <person name="Kersten P."/>
            <person name="Kohler A."/>
            <person name="Kuees U."/>
            <person name="Kumar T.K.A."/>
            <person name="Kuo A."/>
            <person name="LaButti K."/>
            <person name="Larrondo L.F."/>
            <person name="Lindquist E."/>
            <person name="Ling A."/>
            <person name="Lombard V."/>
            <person name="Lucas S."/>
            <person name="Lundell T."/>
            <person name="Martin R."/>
            <person name="McLaughlin D.J."/>
            <person name="Morgenstern I."/>
            <person name="Morin E."/>
            <person name="Murat C."/>
            <person name="Nagy L.G."/>
            <person name="Nolan M."/>
            <person name="Ohm R.A."/>
            <person name="Patyshakuliyeva A."/>
            <person name="Rokas A."/>
            <person name="Ruiz-Duenas F.J."/>
            <person name="Sabat G."/>
            <person name="Salamov A."/>
            <person name="Samejima M."/>
            <person name="Schmutz J."/>
            <person name="Slot J.C."/>
            <person name="St John F."/>
            <person name="Stenlid J."/>
            <person name="Sun H."/>
            <person name="Sun S."/>
            <person name="Syed K."/>
            <person name="Tsang A."/>
            <person name="Wiebenga A."/>
            <person name="Young D."/>
            <person name="Pisabarro A."/>
            <person name="Eastwood D.C."/>
            <person name="Martin F."/>
            <person name="Cullen D."/>
            <person name="Grigoriev I.V."/>
            <person name="Hibbett D.S."/>
        </authorList>
    </citation>
    <scope>NUCLEOTIDE SEQUENCE [LARGE SCALE GENOMIC DNA]</scope>
    <source>
        <strain evidence="2 3">MD-104</strain>
    </source>
</reference>
<evidence type="ECO:0000313" key="3">
    <source>
        <dbReference type="Proteomes" id="UP000218811"/>
    </source>
</evidence>
<dbReference type="OrthoDB" id="2977329at2759"/>
<name>A0A2H3JGJ5_WOLCO</name>
<dbReference type="Proteomes" id="UP000218811">
    <property type="component" value="Unassembled WGS sequence"/>
</dbReference>
<sequence>MSDDTEGQPAATRMSKSSVLDTEAQISPEIDGRPGMDARELLDPRRGALLPLFNSETAASRIPVEIWDKILRCLADEPETLGITEEVCQGWYPTSHSLKRRLYGRTLHSTEDVRLYARYIKTIPWSRRFAFNHRLIVEGRTAEQGKHCSIAHFGIFAAMFAGRHLPRLLSLEIRFGEWTPGAIPQGVFLNLSTFHSITSLALCGITLPSITELLHLTNASCQQTMDSFTAS</sequence>
<evidence type="ECO:0008006" key="4">
    <source>
        <dbReference type="Google" id="ProtNLM"/>
    </source>
</evidence>
<proteinExistence type="predicted"/>
<organism evidence="2 3">
    <name type="scientific">Wolfiporia cocos (strain MD-104)</name>
    <name type="common">Brown rot fungus</name>
    <dbReference type="NCBI Taxonomy" id="742152"/>
    <lineage>
        <taxon>Eukaryota</taxon>
        <taxon>Fungi</taxon>
        <taxon>Dikarya</taxon>
        <taxon>Basidiomycota</taxon>
        <taxon>Agaricomycotina</taxon>
        <taxon>Agaricomycetes</taxon>
        <taxon>Polyporales</taxon>
        <taxon>Phaeolaceae</taxon>
        <taxon>Wolfiporia</taxon>
    </lineage>
</organism>